<dbReference type="InterPro" id="IPR023191">
    <property type="entry name" value="DNMP_kinase_N"/>
</dbReference>
<keyword evidence="1" id="KW-0808">Transferase</keyword>
<dbReference type="Pfam" id="PF21448">
    <property type="entry name" value="DNMK"/>
    <property type="match status" value="1"/>
</dbReference>
<proteinExistence type="predicted"/>
<dbReference type="Gene3D" id="3.40.50.300">
    <property type="entry name" value="P-loop containing nucleotide triphosphate hydrolases"/>
    <property type="match status" value="1"/>
</dbReference>
<dbReference type="Gene3D" id="1.10.238.70">
    <property type="match status" value="1"/>
</dbReference>
<keyword evidence="2" id="KW-1185">Reference proteome</keyword>
<dbReference type="SUPFAM" id="SSF52540">
    <property type="entry name" value="P-loop containing nucleoside triphosphate hydrolases"/>
    <property type="match status" value="1"/>
</dbReference>
<dbReference type="InterPro" id="IPR048444">
    <property type="entry name" value="DNMK"/>
</dbReference>
<evidence type="ECO:0000313" key="2">
    <source>
        <dbReference type="Proteomes" id="UP000246316"/>
    </source>
</evidence>
<reference evidence="1" key="1">
    <citation type="submission" date="2018-03" db="EMBL/GenBank/DDBJ databases">
        <title>Phage therapy in agriculture - a green tech approach to combat plant pathogenic bacteria.</title>
        <authorList>
            <person name="Carstens A.B."/>
            <person name="Djurhuus A.M."/>
            <person name="Hansen L.H."/>
        </authorList>
    </citation>
    <scope>NUCLEOTIDE SEQUENCE [LARGE SCALE GENOMIC DNA]</scope>
</reference>
<keyword evidence="1" id="KW-0418">Kinase</keyword>
<dbReference type="Proteomes" id="UP000246316">
    <property type="component" value="Segment"/>
</dbReference>
<dbReference type="GeneID" id="65112726"/>
<dbReference type="GO" id="GO:0016301">
    <property type="term" value="F:kinase activity"/>
    <property type="evidence" value="ECO:0007669"/>
    <property type="project" value="UniProtKB-KW"/>
</dbReference>
<accession>A0A2S1GMI2</accession>
<dbReference type="EMBL" id="MH059636">
    <property type="protein sequence ID" value="AWD90584.1"/>
    <property type="molecule type" value="Genomic_DNA"/>
</dbReference>
<protein>
    <submittedName>
        <fullName evidence="1">Deoxynucleoside monophosphate kinase</fullName>
    </submittedName>
</protein>
<name>A0A2S1GMI2_9CAUD</name>
<dbReference type="KEGG" id="vg:65112726"/>
<evidence type="ECO:0000313" key="1">
    <source>
        <dbReference type="EMBL" id="AWD90584.1"/>
    </source>
</evidence>
<dbReference type="InterPro" id="IPR027417">
    <property type="entry name" value="P-loop_NTPase"/>
</dbReference>
<dbReference type="RefSeq" id="YP_010095092.1">
    <property type="nucleotide sequence ID" value="NC_055743.1"/>
</dbReference>
<sequence>MKLIFIVGKKRSGKDTAVKFINDTYSTVDYKLATPIKKALEHGWNGIDYRQQDLGLPFELTPEDWDGQGIDREKLLPLSNIQVAQIMRDSLSYLSRQYGLRWPESTRPTVIDDLVLNNTEAWSIRRLMQTLGTDLVVNCFDRMFWVKLFALEYADQFNSEKEIFIVPDTRQNHELAFARAMGATVIHVVRKDTGVQKDFHITEVGLPIGPNDIVITNDSTLDEFKEKINQTLESL</sequence>
<organism evidence="1 2">
    <name type="scientific">Erwinia phage Cronus</name>
    <dbReference type="NCBI Taxonomy" id="2163633"/>
    <lineage>
        <taxon>Viruses</taxon>
        <taxon>Duplodnaviria</taxon>
        <taxon>Heunggongvirae</taxon>
        <taxon>Uroviricota</taxon>
        <taxon>Caudoviricetes</taxon>
        <taxon>Pantevenvirales</taxon>
        <taxon>Straboviridae</taxon>
        <taxon>Tevenvirinae</taxon>
        <taxon>Risoevirus</taxon>
        <taxon>Risoevirus cronus</taxon>
        <taxon>Roskildevirus cronus</taxon>
    </lineage>
</organism>